<feature type="region of interest" description="Disordered" evidence="1">
    <location>
        <begin position="63"/>
        <end position="119"/>
    </location>
</feature>
<organism evidence="2 3">
    <name type="scientific">Streptomyces longisporus</name>
    <dbReference type="NCBI Taxonomy" id="1948"/>
    <lineage>
        <taxon>Bacteria</taxon>
        <taxon>Bacillati</taxon>
        <taxon>Actinomycetota</taxon>
        <taxon>Actinomycetes</taxon>
        <taxon>Kitasatosporales</taxon>
        <taxon>Streptomycetaceae</taxon>
        <taxon>Streptomyces</taxon>
    </lineage>
</organism>
<keyword evidence="3" id="KW-1185">Reference proteome</keyword>
<protein>
    <submittedName>
        <fullName evidence="2">Uncharacterized protein</fullName>
    </submittedName>
</protein>
<dbReference type="EMBL" id="BAAASG010000029">
    <property type="protein sequence ID" value="GAA2522597.1"/>
    <property type="molecule type" value="Genomic_DNA"/>
</dbReference>
<proteinExistence type="predicted"/>
<sequence length="153" mass="16260">MARGPAGDADGAVTTCDELPAMERVLGKDYSRALTDRRNPACWRGEAGDAAGAAAAFDELLSDRRRVPAPDPPTPWEPLRAGPTNGAKQQEVVNWAPDNGGWARECSKRTSAPSWRPPTINCGAPPLQFVPYAGSSGTTSRRLVSALNAMAWT</sequence>
<comment type="caution">
    <text evidence="2">The sequence shown here is derived from an EMBL/GenBank/DDBJ whole genome shotgun (WGS) entry which is preliminary data.</text>
</comment>
<evidence type="ECO:0000256" key="1">
    <source>
        <dbReference type="SAM" id="MobiDB-lite"/>
    </source>
</evidence>
<evidence type="ECO:0000313" key="2">
    <source>
        <dbReference type="EMBL" id="GAA2522597.1"/>
    </source>
</evidence>
<gene>
    <name evidence="2" type="ORF">GCM10010276_87030</name>
</gene>
<evidence type="ECO:0000313" key="3">
    <source>
        <dbReference type="Proteomes" id="UP001501777"/>
    </source>
</evidence>
<name>A0ABN3NHV4_STRLO</name>
<accession>A0ABN3NHV4</accession>
<reference evidence="2 3" key="1">
    <citation type="journal article" date="2019" name="Int. J. Syst. Evol. Microbiol.">
        <title>The Global Catalogue of Microorganisms (GCM) 10K type strain sequencing project: providing services to taxonomists for standard genome sequencing and annotation.</title>
        <authorList>
            <consortium name="The Broad Institute Genomics Platform"/>
            <consortium name="The Broad Institute Genome Sequencing Center for Infectious Disease"/>
            <person name="Wu L."/>
            <person name="Ma J."/>
        </authorList>
    </citation>
    <scope>NUCLEOTIDE SEQUENCE [LARGE SCALE GENOMIC DNA]</scope>
    <source>
        <strain evidence="2 3">JCM 4395</strain>
    </source>
</reference>
<dbReference type="Proteomes" id="UP001501777">
    <property type="component" value="Unassembled WGS sequence"/>
</dbReference>